<organism evidence="1 2">
    <name type="scientific">Saccharopolyspora mangrovi</name>
    <dbReference type="NCBI Taxonomy" id="3082379"/>
    <lineage>
        <taxon>Bacteria</taxon>
        <taxon>Bacillati</taxon>
        <taxon>Actinomycetota</taxon>
        <taxon>Actinomycetes</taxon>
        <taxon>Pseudonocardiales</taxon>
        <taxon>Pseudonocardiaceae</taxon>
        <taxon>Saccharopolyspora</taxon>
    </lineage>
</organism>
<name>A0ABU6A4Z0_9PSEU</name>
<dbReference type="RefSeq" id="WP_324264103.1">
    <property type="nucleotide sequence ID" value="NZ_JAWLNX010000002.1"/>
</dbReference>
<sequence>MDNDSRDTEQQAQTGFTAVLCDDCAHDDGLPILDALGNSVRRSPHGILVRSPCQLGPLWCHTRKNSQRTNGPMLLLQPCDTDRQPIGPVITVGPIRTPNDLAAIARWLETAPTSVTGLPKRLLQALTDRRRASTN</sequence>
<evidence type="ECO:0000313" key="1">
    <source>
        <dbReference type="EMBL" id="MEB3366531.1"/>
    </source>
</evidence>
<comment type="caution">
    <text evidence="1">The sequence shown here is derived from an EMBL/GenBank/DDBJ whole genome shotgun (WGS) entry which is preliminary data.</text>
</comment>
<gene>
    <name evidence="1" type="ORF">R4I43_03860</name>
</gene>
<proteinExistence type="predicted"/>
<protein>
    <submittedName>
        <fullName evidence="1">Uncharacterized protein</fullName>
    </submittedName>
</protein>
<evidence type="ECO:0000313" key="2">
    <source>
        <dbReference type="Proteomes" id="UP001327093"/>
    </source>
</evidence>
<dbReference type="Proteomes" id="UP001327093">
    <property type="component" value="Unassembled WGS sequence"/>
</dbReference>
<accession>A0ABU6A4Z0</accession>
<reference evidence="1 2" key="1">
    <citation type="submission" date="2023-10" db="EMBL/GenBank/DDBJ databases">
        <title>Saccharopolyspora sp. nov., isolated from mangrove soil.</title>
        <authorList>
            <person name="Lu Y."/>
            <person name="Liu W."/>
        </authorList>
    </citation>
    <scope>NUCLEOTIDE SEQUENCE [LARGE SCALE GENOMIC DNA]</scope>
    <source>
        <strain evidence="1 2">S2-29</strain>
    </source>
</reference>
<keyword evidence="2" id="KW-1185">Reference proteome</keyword>
<dbReference type="EMBL" id="JAWLNX010000002">
    <property type="protein sequence ID" value="MEB3366531.1"/>
    <property type="molecule type" value="Genomic_DNA"/>
</dbReference>